<name>W6TU95_HOLOB</name>
<proteinExistence type="inferred from homology"/>
<comment type="similarity">
    <text evidence="1">Belongs to the NifU family.</text>
</comment>
<dbReference type="Gene3D" id="3.30.1370.70">
    <property type="entry name" value="Scaffold protein Nfu/NifU, N-terminal domain"/>
    <property type="match status" value="1"/>
</dbReference>
<evidence type="ECO:0000259" key="2">
    <source>
        <dbReference type="SMART" id="SM00932"/>
    </source>
</evidence>
<protein>
    <submittedName>
        <fullName evidence="3">NifU-like protein 5, mitochondrial</fullName>
    </submittedName>
</protein>
<dbReference type="InterPro" id="IPR036498">
    <property type="entry name" value="Nfu/NifU_N_sf"/>
</dbReference>
<organism evidence="3 4">
    <name type="scientific">Holospora obtusa F1</name>
    <dbReference type="NCBI Taxonomy" id="1399147"/>
    <lineage>
        <taxon>Bacteria</taxon>
        <taxon>Pseudomonadati</taxon>
        <taxon>Pseudomonadota</taxon>
        <taxon>Alphaproteobacteria</taxon>
        <taxon>Holosporales</taxon>
        <taxon>Holosporaceae</taxon>
        <taxon>Holospora</taxon>
    </lineage>
</organism>
<dbReference type="Pfam" id="PF08712">
    <property type="entry name" value="Nfu_N"/>
    <property type="match status" value="1"/>
</dbReference>
<dbReference type="GO" id="GO:0051536">
    <property type="term" value="F:iron-sulfur cluster binding"/>
    <property type="evidence" value="ECO:0007669"/>
    <property type="project" value="InterPro"/>
</dbReference>
<dbReference type="RefSeq" id="WP_021827635.1">
    <property type="nucleotide sequence ID" value="NZ_AWTR02000052.1"/>
</dbReference>
<accession>W6TU95</accession>
<dbReference type="STRING" id="1399147.P618_200501"/>
<dbReference type="Pfam" id="PF01106">
    <property type="entry name" value="NifU"/>
    <property type="match status" value="1"/>
</dbReference>
<dbReference type="PIRSF" id="PIRSF036773">
    <property type="entry name" value="HIRIP5"/>
    <property type="match status" value="1"/>
</dbReference>
<dbReference type="PANTHER" id="PTHR11178">
    <property type="entry name" value="IRON-SULFUR CLUSTER SCAFFOLD PROTEIN NFU-RELATED"/>
    <property type="match status" value="1"/>
</dbReference>
<reference evidence="3 4" key="1">
    <citation type="journal article" date="2014" name="FEMS Microbiol. Lett.">
        <title>Draft genome sequences of three Holospora species (Holospora obtusa, Holospora undulata, and Holospora elegans), endonuclear symbiotic bacteria of the ciliate Paramecium caudatum.</title>
        <authorList>
            <person name="Dohra H."/>
            <person name="Tanaka K."/>
            <person name="Suzuki T."/>
            <person name="Fujishima M."/>
            <person name="Suzuki H."/>
        </authorList>
    </citation>
    <scope>NUCLEOTIDE SEQUENCE [LARGE SCALE GENOMIC DNA]</scope>
    <source>
        <strain evidence="3 4">F1</strain>
    </source>
</reference>
<dbReference type="eggNOG" id="COG0694">
    <property type="taxonomic scope" value="Bacteria"/>
</dbReference>
<dbReference type="SMART" id="SM00932">
    <property type="entry name" value="Nfu_N"/>
    <property type="match status" value="1"/>
</dbReference>
<evidence type="ECO:0000256" key="1">
    <source>
        <dbReference type="ARBA" id="ARBA00006420"/>
    </source>
</evidence>
<dbReference type="Gene3D" id="3.30.300.130">
    <property type="entry name" value="Fe-S cluster assembly (FSCA)"/>
    <property type="match status" value="1"/>
</dbReference>
<dbReference type="InterPro" id="IPR001075">
    <property type="entry name" value="NIF_FeS_clus_asmbl_NifU_C"/>
</dbReference>
<sequence length="200" mass="22575">MNIQKTPNPLSLKFIISSGVTSGGYTSFFNSQEAQHIPVVKEILDLPGVQHIFLAPDFITITKDQETPWSLLRSIIVCILDHYNASFPLKKLDQCAESVKKEAKYVTDYTEDEKTIIEEIELLIATRIRPNIEEDGGIIHFDHMDMERGIVYVRLDGACSGCPHSKETLTYGIENLLKHYIPEVRSVEEISDDVSLGFFG</sequence>
<gene>
    <name evidence="3" type="ORF">P618_200501</name>
</gene>
<dbReference type="Proteomes" id="UP000019112">
    <property type="component" value="Unassembled WGS sequence"/>
</dbReference>
<keyword evidence="4" id="KW-1185">Reference proteome</keyword>
<dbReference type="EMBL" id="AWTR02000052">
    <property type="protein sequence ID" value="ETZ07317.1"/>
    <property type="molecule type" value="Genomic_DNA"/>
</dbReference>
<evidence type="ECO:0000313" key="4">
    <source>
        <dbReference type="Proteomes" id="UP000019112"/>
    </source>
</evidence>
<evidence type="ECO:0000313" key="3">
    <source>
        <dbReference type="EMBL" id="ETZ07317.1"/>
    </source>
</evidence>
<dbReference type="PANTHER" id="PTHR11178:SF1">
    <property type="entry name" value="NFU1 IRON-SULFUR CLUSTER SCAFFOLD HOMOLOG, MITOCHONDRIAL"/>
    <property type="match status" value="1"/>
</dbReference>
<dbReference type="SUPFAM" id="SSF110836">
    <property type="entry name" value="Hypothetical protein SAV1430"/>
    <property type="match status" value="1"/>
</dbReference>
<dbReference type="SUPFAM" id="SSF117916">
    <property type="entry name" value="Fe-S cluster assembly (FSCA) domain-like"/>
    <property type="match status" value="1"/>
</dbReference>
<feature type="domain" description="Scaffold protein Nfu/NifU N-terminal" evidence="2">
    <location>
        <begin position="1"/>
        <end position="86"/>
    </location>
</feature>
<dbReference type="InterPro" id="IPR035433">
    <property type="entry name" value="NFU1-like"/>
</dbReference>
<dbReference type="AlphaFoldDB" id="W6TU95"/>
<dbReference type="GO" id="GO:0016226">
    <property type="term" value="P:iron-sulfur cluster assembly"/>
    <property type="evidence" value="ECO:0007669"/>
    <property type="project" value="InterPro"/>
</dbReference>
<dbReference type="GO" id="GO:0005506">
    <property type="term" value="F:iron ion binding"/>
    <property type="evidence" value="ECO:0007669"/>
    <property type="project" value="InterPro"/>
</dbReference>
<dbReference type="InterPro" id="IPR034904">
    <property type="entry name" value="FSCA_dom_sf"/>
</dbReference>
<dbReference type="OrthoDB" id="9796965at2"/>
<dbReference type="InterPro" id="IPR014824">
    <property type="entry name" value="Nfu/NifU_N"/>
</dbReference>
<comment type="caution">
    <text evidence="3">The sequence shown here is derived from an EMBL/GenBank/DDBJ whole genome shotgun (WGS) entry which is preliminary data.</text>
</comment>